<gene>
    <name evidence="2" type="ORF">GOM49_02620</name>
</gene>
<evidence type="ECO:0000313" key="2">
    <source>
        <dbReference type="EMBL" id="QGU94175.1"/>
    </source>
</evidence>
<dbReference type="AlphaFoldDB" id="A0A6I6F8V5"/>
<dbReference type="InterPro" id="IPR003607">
    <property type="entry name" value="HD/PDEase_dom"/>
</dbReference>
<sequence length="410" mass="46325">MEISLNETVRAMSIALDLVEISSLEDKNIVETVSKVNYSNHEFANHSKRTAYIALQVASFLGLNSEIIKRLYLCSLLHDIGAANSLKYSHSSNNFIREHCIKGSEIIKPFPILHGVPDIILYHHENYNGTGPLNIDGHKIPIESQVIRIADLVELLYEENIPPYKQESRIIDWVTSHSNTIFSTEIVDAFLRASSTDKFWFDLENVGFIDSILDEISPNLDIALNLDEFETIACIFSNIIDSKSEFTATHSRGISDLAFSVSRYLGYSEEKCKKMRIAGLLHDIGKVAIPSKVLDKNGPLTKDEFSIIKSHVYYTSIILNKIENIKDISEWASNHHEKLNGKGYPRGLSSKDLCEESRIMAVCDIYQALTEDRPYRTGLNKDKAFEIMMDMASNNFICNDSLNHLKSALL</sequence>
<dbReference type="SUPFAM" id="SSF109604">
    <property type="entry name" value="HD-domain/PDEase-like"/>
    <property type="match status" value="2"/>
</dbReference>
<dbReference type="PROSITE" id="PS51832">
    <property type="entry name" value="HD_GYP"/>
    <property type="match status" value="1"/>
</dbReference>
<dbReference type="EMBL" id="CP046522">
    <property type="protein sequence ID" value="QGU94175.1"/>
    <property type="molecule type" value="Genomic_DNA"/>
</dbReference>
<name>A0A6I6F8V5_9CLOT</name>
<dbReference type="NCBIfam" id="TIGR00277">
    <property type="entry name" value="HDIG"/>
    <property type="match status" value="1"/>
</dbReference>
<keyword evidence="3" id="KW-1185">Reference proteome</keyword>
<dbReference type="InterPro" id="IPR037522">
    <property type="entry name" value="HD_GYP_dom"/>
</dbReference>
<dbReference type="InterPro" id="IPR006675">
    <property type="entry name" value="HDIG_dom"/>
</dbReference>
<evidence type="ECO:0000259" key="1">
    <source>
        <dbReference type="PROSITE" id="PS51832"/>
    </source>
</evidence>
<protein>
    <submittedName>
        <fullName evidence="2">HD domain-containing protein</fullName>
    </submittedName>
</protein>
<accession>A0A6I6F8V5</accession>
<dbReference type="Proteomes" id="UP000422764">
    <property type="component" value="Chromosome"/>
</dbReference>
<dbReference type="Pfam" id="PF13487">
    <property type="entry name" value="HD_5"/>
    <property type="match status" value="2"/>
</dbReference>
<dbReference type="PANTHER" id="PTHR43155:SF1">
    <property type="entry name" value="3'3'-CGAMP-SPECIFIC PHOSPHODIESTERASE 1"/>
    <property type="match status" value="1"/>
</dbReference>
<dbReference type="Gene3D" id="1.10.3210.10">
    <property type="entry name" value="Hypothetical protein af1432"/>
    <property type="match status" value="2"/>
</dbReference>
<dbReference type="CDD" id="cd00077">
    <property type="entry name" value="HDc"/>
    <property type="match status" value="2"/>
</dbReference>
<proteinExistence type="predicted"/>
<reference evidence="2 3" key="1">
    <citation type="submission" date="2019-12" db="EMBL/GenBank/DDBJ databases">
        <title>Genome sequenceing of Clostridium bovifaecis.</title>
        <authorList>
            <person name="Yao Y."/>
        </authorList>
    </citation>
    <scope>NUCLEOTIDE SEQUENCE [LARGE SCALE GENOMIC DNA]</scope>
    <source>
        <strain evidence="2 3">BXX</strain>
    </source>
</reference>
<feature type="domain" description="HD-GYP" evidence="1">
    <location>
        <begin position="225"/>
        <end position="410"/>
    </location>
</feature>
<dbReference type="SMART" id="SM00471">
    <property type="entry name" value="HDc"/>
    <property type="match status" value="2"/>
</dbReference>
<dbReference type="PANTHER" id="PTHR43155">
    <property type="entry name" value="CYCLIC DI-GMP PHOSPHODIESTERASE PA4108-RELATED"/>
    <property type="match status" value="1"/>
</dbReference>
<organism evidence="2 3">
    <name type="scientific">Clostridium bovifaecis</name>
    <dbReference type="NCBI Taxonomy" id="2184719"/>
    <lineage>
        <taxon>Bacteria</taxon>
        <taxon>Bacillati</taxon>
        <taxon>Bacillota</taxon>
        <taxon>Clostridia</taxon>
        <taxon>Eubacteriales</taxon>
        <taxon>Clostridiaceae</taxon>
        <taxon>Clostridium</taxon>
    </lineage>
</organism>
<evidence type="ECO:0000313" key="3">
    <source>
        <dbReference type="Proteomes" id="UP000422764"/>
    </source>
</evidence>